<comment type="caution">
    <text evidence="9">The sequence shown here is derived from an EMBL/GenBank/DDBJ whole genome shotgun (WGS) entry which is preliminary data.</text>
</comment>
<keyword evidence="6 7" id="KW-0472">Membrane</keyword>
<comment type="subcellular location">
    <subcellularLocation>
        <location evidence="1">Membrane</location>
        <topology evidence="1">Multi-pass membrane protein</topology>
    </subcellularLocation>
</comment>
<dbReference type="OrthoDB" id="9808602at2"/>
<dbReference type="PANTHER" id="PTHR30576:SF21">
    <property type="entry name" value="UDP-GLUCOSE:UNDECAPRENYL-PHOSPHATE GLUCOSE-1-PHOSPHATE TRANSFERASE"/>
    <property type="match status" value="1"/>
</dbReference>
<dbReference type="PANTHER" id="PTHR30576">
    <property type="entry name" value="COLANIC BIOSYNTHESIS UDP-GLUCOSE LIPID CARRIER TRANSFERASE"/>
    <property type="match status" value="1"/>
</dbReference>
<reference evidence="10" key="1">
    <citation type="submission" date="2017-09" db="EMBL/GenBank/DDBJ databases">
        <authorList>
            <person name="Cho G.-S."/>
            <person name="Oguntoyinbo F.A."/>
            <person name="Cnockaert M."/>
            <person name="Kabisch J."/>
            <person name="Neve H."/>
            <person name="Bockelmann W."/>
            <person name="Wenning M."/>
            <person name="Franz C.M."/>
            <person name="Vandamme P."/>
        </authorList>
    </citation>
    <scope>NUCLEOTIDE SEQUENCE [LARGE SCALE GENOMIC DNA]</scope>
    <source>
        <strain evidence="10">MBT G8648</strain>
    </source>
</reference>
<evidence type="ECO:0000259" key="8">
    <source>
        <dbReference type="Pfam" id="PF02397"/>
    </source>
</evidence>
<comment type="similarity">
    <text evidence="2">Belongs to the bacterial sugar transferase family.</text>
</comment>
<dbReference type="GO" id="GO:0009242">
    <property type="term" value="P:colanic acid biosynthetic process"/>
    <property type="evidence" value="ECO:0007669"/>
    <property type="project" value="TreeGrafter"/>
</dbReference>
<dbReference type="Pfam" id="PF13727">
    <property type="entry name" value="CoA_binding_3"/>
    <property type="match status" value="1"/>
</dbReference>
<organism evidence="9 10">
    <name type="scientific">Vreelandella nigrificans</name>
    <dbReference type="NCBI Taxonomy" id="2042704"/>
    <lineage>
        <taxon>Bacteria</taxon>
        <taxon>Pseudomonadati</taxon>
        <taxon>Pseudomonadota</taxon>
        <taxon>Gammaproteobacteria</taxon>
        <taxon>Oceanospirillales</taxon>
        <taxon>Halomonadaceae</taxon>
        <taxon>Vreelandella</taxon>
    </lineage>
</organism>
<feature type="transmembrane region" description="Helical" evidence="7">
    <location>
        <begin position="21"/>
        <end position="44"/>
    </location>
</feature>
<evidence type="ECO:0000256" key="1">
    <source>
        <dbReference type="ARBA" id="ARBA00004141"/>
    </source>
</evidence>
<evidence type="ECO:0000256" key="3">
    <source>
        <dbReference type="ARBA" id="ARBA00022679"/>
    </source>
</evidence>
<evidence type="ECO:0000256" key="7">
    <source>
        <dbReference type="SAM" id="Phobius"/>
    </source>
</evidence>
<accession>A0A2A4HJU7</accession>
<dbReference type="InterPro" id="IPR017473">
    <property type="entry name" value="Undecaprenyl-P_gluc_Ptfrase"/>
</dbReference>
<name>A0A2A4HJU7_9GAMM</name>
<dbReference type="GO" id="GO:0089702">
    <property type="term" value="F:undecaprenyl-phosphate glucose phosphotransferase activity"/>
    <property type="evidence" value="ECO:0007669"/>
    <property type="project" value="TreeGrafter"/>
</dbReference>
<keyword evidence="5 7" id="KW-1133">Transmembrane helix</keyword>
<evidence type="ECO:0000256" key="6">
    <source>
        <dbReference type="ARBA" id="ARBA00023136"/>
    </source>
</evidence>
<protein>
    <submittedName>
        <fullName evidence="9">Undecaprenyl-phosphate glucose phosphotransferase</fullName>
    </submittedName>
</protein>
<dbReference type="Pfam" id="PF02397">
    <property type="entry name" value="Bac_transf"/>
    <property type="match status" value="1"/>
</dbReference>
<keyword evidence="3 9" id="KW-0808">Transferase</keyword>
<evidence type="ECO:0000313" key="9">
    <source>
        <dbReference type="EMBL" id="PCF95182.1"/>
    </source>
</evidence>
<evidence type="ECO:0000256" key="2">
    <source>
        <dbReference type="ARBA" id="ARBA00006464"/>
    </source>
</evidence>
<feature type="domain" description="Bacterial sugar transferase" evidence="8">
    <location>
        <begin position="278"/>
        <end position="463"/>
    </location>
</feature>
<evidence type="ECO:0000256" key="4">
    <source>
        <dbReference type="ARBA" id="ARBA00022692"/>
    </source>
</evidence>
<dbReference type="AlphaFoldDB" id="A0A2A4HJU7"/>
<feature type="transmembrane region" description="Helical" evidence="7">
    <location>
        <begin position="283"/>
        <end position="304"/>
    </location>
</feature>
<evidence type="ECO:0000313" key="10">
    <source>
        <dbReference type="Proteomes" id="UP000218677"/>
    </source>
</evidence>
<dbReference type="Proteomes" id="UP000218677">
    <property type="component" value="Unassembled WGS sequence"/>
</dbReference>
<dbReference type="InterPro" id="IPR017475">
    <property type="entry name" value="EPS_sugar_tfrase"/>
</dbReference>
<evidence type="ECO:0000256" key="5">
    <source>
        <dbReference type="ARBA" id="ARBA00022989"/>
    </source>
</evidence>
<dbReference type="InterPro" id="IPR003362">
    <property type="entry name" value="Bact_transf"/>
</dbReference>
<gene>
    <name evidence="9" type="ORF">CPA45_12785</name>
</gene>
<dbReference type="GO" id="GO:0016020">
    <property type="term" value="C:membrane"/>
    <property type="evidence" value="ECO:0007669"/>
    <property type="project" value="UniProtKB-SubCell"/>
</dbReference>
<keyword evidence="4 7" id="KW-0812">Transmembrane</keyword>
<dbReference type="NCBIfam" id="TIGR03025">
    <property type="entry name" value="EPS_sugtrans"/>
    <property type="match status" value="1"/>
</dbReference>
<dbReference type="EMBL" id="NWUX01000011">
    <property type="protein sequence ID" value="PCF95182.1"/>
    <property type="molecule type" value="Genomic_DNA"/>
</dbReference>
<dbReference type="NCBIfam" id="TIGR03023">
    <property type="entry name" value="WcaJ_sugtrans"/>
    <property type="match status" value="1"/>
</dbReference>
<sequence length="469" mass="53232">MHSESKPRAAQKRGVIFSERYPPKIIFPVFDLLVVLLCGVLAYLLRFGTIHLHERYALALFCMSLLVVVINNSTGSYKRWRISSTFYIVTKLMLVWLVVGIIVTSIIYFAHAAERYSRLWVGLTLLLSFLLAASARALVQYGLRRIRIRGGARRPVFLVGPSKNVLHVARGIRAAAWEGHSIAGVERLNGVPCQEQLEKIAARISDSGAAEVWICVPLEMGDTVHSLFYVLRNHTEEIRLIPEFKDMRLLNHRTSEVAGHLAIDLSVSPISGMARFVKRAEDIVLGGLITLMIAPICLVIAVLIKLTSPGPVLFKQYRTGSNGKVFKVYKFRSMKVHQEKDGAVTQATKNDNRLTPIGAFLRRTSLDELPQFYNVLQGRMSIVGPRPHALAHNEYYKELVESYMRRHKVKPGITGWAQVNGLRGETDTLEKMQRRVEYDLWYIDNWSVWLDLKIIFMTVFKGFKHANAY</sequence>
<feature type="transmembrane region" description="Helical" evidence="7">
    <location>
        <begin position="119"/>
        <end position="139"/>
    </location>
</feature>
<feature type="transmembrane region" description="Helical" evidence="7">
    <location>
        <begin position="86"/>
        <end position="113"/>
    </location>
</feature>
<keyword evidence="10" id="KW-1185">Reference proteome</keyword>
<feature type="transmembrane region" description="Helical" evidence="7">
    <location>
        <begin position="56"/>
        <end position="74"/>
    </location>
</feature>
<dbReference type="RefSeq" id="WP_096651971.1">
    <property type="nucleotide sequence ID" value="NZ_NWUX01000011.1"/>
</dbReference>
<proteinExistence type="inferred from homology"/>